<organism evidence="2 3">
    <name type="scientific">Symbiodinium microadriaticum</name>
    <name type="common">Dinoflagellate</name>
    <name type="synonym">Zooxanthella microadriatica</name>
    <dbReference type="NCBI Taxonomy" id="2951"/>
    <lineage>
        <taxon>Eukaryota</taxon>
        <taxon>Sar</taxon>
        <taxon>Alveolata</taxon>
        <taxon>Dinophyceae</taxon>
        <taxon>Suessiales</taxon>
        <taxon>Symbiodiniaceae</taxon>
        <taxon>Symbiodinium</taxon>
    </lineage>
</organism>
<dbReference type="Proteomes" id="UP000186817">
    <property type="component" value="Unassembled WGS sequence"/>
</dbReference>
<protein>
    <submittedName>
        <fullName evidence="2">Uncharacterized protein</fullName>
    </submittedName>
</protein>
<proteinExistence type="predicted"/>
<feature type="region of interest" description="Disordered" evidence="1">
    <location>
        <begin position="271"/>
        <end position="349"/>
    </location>
</feature>
<feature type="compositionally biased region" description="Pro residues" evidence="1">
    <location>
        <begin position="281"/>
        <end position="290"/>
    </location>
</feature>
<keyword evidence="3" id="KW-1185">Reference proteome</keyword>
<evidence type="ECO:0000313" key="3">
    <source>
        <dbReference type="Proteomes" id="UP000186817"/>
    </source>
</evidence>
<feature type="compositionally biased region" description="Basic and acidic residues" evidence="1">
    <location>
        <begin position="212"/>
        <end position="223"/>
    </location>
</feature>
<evidence type="ECO:0000256" key="1">
    <source>
        <dbReference type="SAM" id="MobiDB-lite"/>
    </source>
</evidence>
<dbReference type="EMBL" id="LSRX01000404">
    <property type="protein sequence ID" value="OLP98226.1"/>
    <property type="molecule type" value="Genomic_DNA"/>
</dbReference>
<evidence type="ECO:0000313" key="2">
    <source>
        <dbReference type="EMBL" id="OLP98226.1"/>
    </source>
</evidence>
<name>A0A1Q9DSS4_SYMMI</name>
<accession>A0A1Q9DSS4</accession>
<reference evidence="2 3" key="1">
    <citation type="submission" date="2016-02" db="EMBL/GenBank/DDBJ databases">
        <title>Genome analysis of coral dinoflagellate symbionts highlights evolutionary adaptations to a symbiotic lifestyle.</title>
        <authorList>
            <person name="Aranda M."/>
            <person name="Li Y."/>
            <person name="Liew Y.J."/>
            <person name="Baumgarten S."/>
            <person name="Simakov O."/>
            <person name="Wilson M."/>
            <person name="Piel J."/>
            <person name="Ashoor H."/>
            <person name="Bougouffa S."/>
            <person name="Bajic V.B."/>
            <person name="Ryu T."/>
            <person name="Ravasi T."/>
            <person name="Bayer T."/>
            <person name="Micklem G."/>
            <person name="Kim H."/>
            <person name="Bhak J."/>
            <person name="Lajeunesse T.C."/>
            <person name="Voolstra C.R."/>
        </authorList>
    </citation>
    <scope>NUCLEOTIDE SEQUENCE [LARGE SCALE GENOMIC DNA]</scope>
    <source>
        <strain evidence="2 3">CCMP2467</strain>
    </source>
</reference>
<dbReference type="AlphaFoldDB" id="A0A1Q9DSS4"/>
<feature type="compositionally biased region" description="Polar residues" evidence="1">
    <location>
        <begin position="304"/>
        <end position="318"/>
    </location>
</feature>
<feature type="region of interest" description="Disordered" evidence="1">
    <location>
        <begin position="197"/>
        <end position="255"/>
    </location>
</feature>
<gene>
    <name evidence="2" type="ORF">AK812_SmicGene19366</name>
</gene>
<dbReference type="OrthoDB" id="411122at2759"/>
<sequence length="818" mass="89430">MDLCALRSQALQPLAVTLGIQPGTSSAFAVVPAKRSVSEVLRDDGYIGQGHNCSFEEKYGAVRSEAYMSSEMKTTQTLRTEAQFLSTALYDETPELPVDHLRLSPAWLGRIQAVFRNAIALCKGAHLARLKAFDKKVLDLATHSPADASLRTVTTTELVAADRKLWQEIASLHSTGWSLDDALHEMTTVRADIGNLLQYRAKPPPPPQKPPPRKEGKGKDGKGGGKTKNGTQPGKRKEPGTGTAPEVKTSDLVKEHGGATVIVKWAGGRCRDGPLVQQPPADCPPAPQTPPTSVAEQRGPAHDTCSSAEQHPSVSNATPGKPACASRPHDAHATPQPDTASSEYSSDDSELPGEALHFFLQISAERFFLPLRDLDPMHCLEAEKTAAQSLVEPATLAQNNTVGFKRCSAQRTCKEHMWVSFSSTPALHSLKTAIFNYAKSWPRTAIGRQHLQMTPRPASFAARTPSLAKLRNWTAAEQSPELLAQLIQQEVEKGFVKRFEGTEEDAALHWPKGTAIGKLNVVVAEGRDPRLVLDSTVCGLNPAVHIPERVALPTASDVQRTFLAEAFYDCLDATGQLSRTPTGSWLPRHGRVLEARLTYARKASLSWNGSDTALRTSPRSLRAAPLLHCLSAADAFADKHRMGIGGWLTTSRRYFWYSEIFTAEQVRQQWPQLSGSLQPYIGCFEALAQLALAQCVWQALRSKHVRFVLPSASDNTSAESGLNKLFSTAEPLGTFLRLAATWAHLHRVQFQVEHLAGEKNVWADKLSRGSTDFMQRRSADRVRVTLSQLASASHSVSLHGSATHWPKTLVQAQHEMLK</sequence>
<comment type="caution">
    <text evidence="2">The sequence shown here is derived from an EMBL/GenBank/DDBJ whole genome shotgun (WGS) entry which is preliminary data.</text>
</comment>